<comment type="caution">
    <text evidence="2">The sequence shown here is derived from an EMBL/GenBank/DDBJ whole genome shotgun (WGS) entry which is preliminary data.</text>
</comment>
<dbReference type="EMBL" id="BARS01010450">
    <property type="protein sequence ID" value="GAF93705.1"/>
    <property type="molecule type" value="Genomic_DNA"/>
</dbReference>
<organism evidence="2">
    <name type="scientific">marine sediment metagenome</name>
    <dbReference type="NCBI Taxonomy" id="412755"/>
    <lineage>
        <taxon>unclassified sequences</taxon>
        <taxon>metagenomes</taxon>
        <taxon>ecological metagenomes</taxon>
    </lineage>
</organism>
<evidence type="ECO:0000313" key="2">
    <source>
        <dbReference type="EMBL" id="GAF93705.1"/>
    </source>
</evidence>
<protein>
    <recommendedName>
        <fullName evidence="3">Zinc-ribbon domain-containing protein</fullName>
    </recommendedName>
</protein>
<sequence>NEFETIITPDDIKEVKAVKDRDIKNLPIGFTEIETNEDFKIITPHDKDYVKKIQAQDHTLGSSNQEKEDLPLPKRIEPDPPNNKSNIVCFACGSEISSKSKKCPTCGTELK</sequence>
<reference evidence="2" key="1">
    <citation type="journal article" date="2014" name="Front. Microbiol.">
        <title>High frequency of phylogenetically diverse reductive dehalogenase-homologous genes in deep subseafloor sedimentary metagenomes.</title>
        <authorList>
            <person name="Kawai M."/>
            <person name="Futagami T."/>
            <person name="Toyoda A."/>
            <person name="Takaki Y."/>
            <person name="Nishi S."/>
            <person name="Hori S."/>
            <person name="Arai W."/>
            <person name="Tsubouchi T."/>
            <person name="Morono Y."/>
            <person name="Uchiyama I."/>
            <person name="Ito T."/>
            <person name="Fujiyama A."/>
            <person name="Inagaki F."/>
            <person name="Takami H."/>
        </authorList>
    </citation>
    <scope>NUCLEOTIDE SEQUENCE</scope>
    <source>
        <strain evidence="2">Expedition CK06-06</strain>
    </source>
</reference>
<proteinExistence type="predicted"/>
<evidence type="ECO:0000256" key="1">
    <source>
        <dbReference type="SAM" id="MobiDB-lite"/>
    </source>
</evidence>
<feature type="region of interest" description="Disordered" evidence="1">
    <location>
        <begin position="52"/>
        <end position="82"/>
    </location>
</feature>
<gene>
    <name evidence="2" type="ORF">S01H1_19362</name>
</gene>
<name>X0UZ55_9ZZZZ</name>
<accession>X0UZ55</accession>
<feature type="compositionally biased region" description="Basic and acidic residues" evidence="1">
    <location>
        <begin position="65"/>
        <end position="78"/>
    </location>
</feature>
<feature type="non-terminal residue" evidence="2">
    <location>
        <position position="1"/>
    </location>
</feature>
<dbReference type="AlphaFoldDB" id="X0UZ55"/>
<evidence type="ECO:0008006" key="3">
    <source>
        <dbReference type="Google" id="ProtNLM"/>
    </source>
</evidence>